<feature type="domain" description="DUF2059" evidence="2">
    <location>
        <begin position="101"/>
        <end position="158"/>
    </location>
</feature>
<gene>
    <name evidence="3" type="ORF">FSB73_05695</name>
</gene>
<reference evidence="3 4" key="1">
    <citation type="journal article" date="2017" name="Int. J. Syst. Evol. Microbiol.">
        <title>Arachidicoccus ginsenosidivorans sp. nov., with ginsenoside-converting activity isolated from ginseng cultivating soil.</title>
        <authorList>
            <person name="Siddiqi M.Z."/>
            <person name="Aslam Z."/>
            <person name="Im W.T."/>
        </authorList>
    </citation>
    <scope>NUCLEOTIDE SEQUENCE [LARGE SCALE GENOMIC DNA]</scope>
    <source>
        <strain evidence="3 4">Gsoil 809</strain>
    </source>
</reference>
<keyword evidence="1" id="KW-0732">Signal</keyword>
<evidence type="ECO:0000259" key="2">
    <source>
        <dbReference type="Pfam" id="PF09832"/>
    </source>
</evidence>
<evidence type="ECO:0000313" key="4">
    <source>
        <dbReference type="Proteomes" id="UP000321291"/>
    </source>
</evidence>
<dbReference type="InterPro" id="IPR018637">
    <property type="entry name" value="DUF2059"/>
</dbReference>
<dbReference type="EMBL" id="CP042434">
    <property type="protein sequence ID" value="QEC71242.1"/>
    <property type="molecule type" value="Genomic_DNA"/>
</dbReference>
<sequence>MRKVNPISFRCLALSFILIVSSLCFSKIYAQATNAMVSDSKQAFTAEKEYKRALKQLLTCTGSKEGLDQVGQQAVGYYHSKYPMLSDSFLVQIDRSLSIDSLITRFMPLYSRHFTLSEIKGLITFYNTALGKKIMHEMPLLMQEKAAVTENLYQSIQQRVEQQVANQSNAANGKQENNQDK</sequence>
<protein>
    <submittedName>
        <fullName evidence="3">DUF2059 domain-containing protein</fullName>
    </submittedName>
</protein>
<evidence type="ECO:0000313" key="3">
    <source>
        <dbReference type="EMBL" id="QEC71242.1"/>
    </source>
</evidence>
<keyword evidence="4" id="KW-1185">Reference proteome</keyword>
<feature type="chain" id="PRO_5022716618" evidence="1">
    <location>
        <begin position="27"/>
        <end position="181"/>
    </location>
</feature>
<dbReference type="Pfam" id="PF09832">
    <property type="entry name" value="DUF2059"/>
    <property type="match status" value="1"/>
</dbReference>
<dbReference type="Proteomes" id="UP000321291">
    <property type="component" value="Chromosome"/>
</dbReference>
<dbReference type="KEGG" id="agi:FSB73_05695"/>
<organism evidence="3 4">
    <name type="scientific">Arachidicoccus ginsenosidivorans</name>
    <dbReference type="NCBI Taxonomy" id="496057"/>
    <lineage>
        <taxon>Bacteria</taxon>
        <taxon>Pseudomonadati</taxon>
        <taxon>Bacteroidota</taxon>
        <taxon>Chitinophagia</taxon>
        <taxon>Chitinophagales</taxon>
        <taxon>Chitinophagaceae</taxon>
        <taxon>Arachidicoccus</taxon>
    </lineage>
</organism>
<name>A0A5B8VJV2_9BACT</name>
<proteinExistence type="predicted"/>
<accession>A0A5B8VJV2</accession>
<evidence type="ECO:0000256" key="1">
    <source>
        <dbReference type="SAM" id="SignalP"/>
    </source>
</evidence>
<dbReference type="AlphaFoldDB" id="A0A5B8VJV2"/>
<feature type="signal peptide" evidence="1">
    <location>
        <begin position="1"/>
        <end position="26"/>
    </location>
</feature>